<proteinExistence type="predicted"/>
<accession>A0AAD2BW97</accession>
<feature type="region of interest" description="Disordered" evidence="1">
    <location>
        <begin position="38"/>
        <end position="63"/>
    </location>
</feature>
<gene>
    <name evidence="2" type="ORF">R77567_01614</name>
</gene>
<reference evidence="2" key="1">
    <citation type="submission" date="2023-07" db="EMBL/GenBank/DDBJ databases">
        <authorList>
            <person name="Peeters C."/>
        </authorList>
    </citation>
    <scope>NUCLEOTIDE SEQUENCE</scope>
    <source>
        <strain evidence="2">R-77567</strain>
    </source>
</reference>
<dbReference type="AlphaFoldDB" id="A0AAD2BW97"/>
<dbReference type="Proteomes" id="UP001190491">
    <property type="component" value="Unassembled WGS sequence"/>
</dbReference>
<organism evidence="2 3">
    <name type="scientific">Ralstonia flatus</name>
    <dbReference type="NCBI Taxonomy" id="3058601"/>
    <lineage>
        <taxon>Bacteria</taxon>
        <taxon>Pseudomonadati</taxon>
        <taxon>Pseudomonadota</taxon>
        <taxon>Betaproteobacteria</taxon>
        <taxon>Burkholderiales</taxon>
        <taxon>Burkholderiaceae</taxon>
        <taxon>Ralstonia</taxon>
    </lineage>
</organism>
<protein>
    <submittedName>
        <fullName evidence="2">Uncharacterized protein</fullName>
    </submittedName>
</protein>
<dbReference type="EMBL" id="CAUDKO010000003">
    <property type="protein sequence ID" value="CAJ0862069.1"/>
    <property type="molecule type" value="Genomic_DNA"/>
</dbReference>
<evidence type="ECO:0000313" key="2">
    <source>
        <dbReference type="EMBL" id="CAJ0862069.1"/>
    </source>
</evidence>
<comment type="caution">
    <text evidence="2">The sequence shown here is derived from an EMBL/GenBank/DDBJ whole genome shotgun (WGS) entry which is preliminary data.</text>
</comment>
<evidence type="ECO:0000313" key="3">
    <source>
        <dbReference type="Proteomes" id="UP001190491"/>
    </source>
</evidence>
<evidence type="ECO:0000256" key="1">
    <source>
        <dbReference type="SAM" id="MobiDB-lite"/>
    </source>
</evidence>
<sequence>MQWPVREGLLRYVYMLRERARRDYEFAVLAWAPQAPYTKDKSAQPKLPEILKPDSNVKVNDDR</sequence>
<name>A0AAD2BW97_9RALS</name>